<dbReference type="InterPro" id="IPR000866">
    <property type="entry name" value="AhpC/TSA"/>
</dbReference>
<dbReference type="InterPro" id="IPR036249">
    <property type="entry name" value="Thioredoxin-like_sf"/>
</dbReference>
<reference evidence="2" key="2">
    <citation type="submission" date="2020-01" db="EMBL/GenBank/DDBJ databases">
        <authorList>
            <person name="Hornung B."/>
        </authorList>
    </citation>
    <scope>NUCLEOTIDE SEQUENCE</scope>
    <source>
        <strain evidence="2">PacBioINE</strain>
    </source>
</reference>
<evidence type="ECO:0000313" key="2">
    <source>
        <dbReference type="EMBL" id="CAA7600237.1"/>
    </source>
</evidence>
<dbReference type="GO" id="GO:0004601">
    <property type="term" value="F:peroxidase activity"/>
    <property type="evidence" value="ECO:0007669"/>
    <property type="project" value="UniProtKB-KW"/>
</dbReference>
<dbReference type="Proteomes" id="UP001071230">
    <property type="component" value="Unassembled WGS sequence"/>
</dbReference>
<evidence type="ECO:0000259" key="1">
    <source>
        <dbReference type="Pfam" id="PF00578"/>
    </source>
</evidence>
<keyword evidence="2" id="KW-0575">Peroxidase</keyword>
<sequence>MSHMIRPTDMAPDFVAEAYYQGDKVTIKLGDYLNQWVVLFFYAGDFTFV</sequence>
<protein>
    <submittedName>
        <fullName evidence="2">Peroxiredoxin</fullName>
        <ecNumber evidence="2">1.11.1.15</ecNumber>
    </submittedName>
</protein>
<organism evidence="2">
    <name type="scientific">Acididesulfobacillus acetoxydans</name>
    <dbReference type="NCBI Taxonomy" id="1561005"/>
    <lineage>
        <taxon>Bacteria</taxon>
        <taxon>Bacillati</taxon>
        <taxon>Bacillota</taxon>
        <taxon>Clostridia</taxon>
        <taxon>Eubacteriales</taxon>
        <taxon>Peptococcaceae</taxon>
        <taxon>Acididesulfobacillus</taxon>
    </lineage>
</organism>
<proteinExistence type="predicted"/>
<keyword evidence="2" id="KW-0560">Oxidoreductase</keyword>
<keyword evidence="4" id="KW-1185">Reference proteome</keyword>
<dbReference type="KEGG" id="aacx:DEACI_0889"/>
<dbReference type="SUPFAM" id="SSF52833">
    <property type="entry name" value="Thioredoxin-like"/>
    <property type="match status" value="1"/>
</dbReference>
<dbReference type="EMBL" id="CDGJ01000134">
    <property type="protein sequence ID" value="CEJ09615.1"/>
    <property type="molecule type" value="Genomic_DNA"/>
</dbReference>
<accession>A0A8S0XVD5</accession>
<reference evidence="3" key="1">
    <citation type="submission" date="2014-11" db="EMBL/GenBank/DDBJ databases">
        <authorList>
            <person name="Hornung B.V."/>
        </authorList>
    </citation>
    <scope>NUCLEOTIDE SEQUENCE</scope>
    <source>
        <strain evidence="3">INE</strain>
    </source>
</reference>
<dbReference type="Proteomes" id="UP000836597">
    <property type="component" value="Chromosome"/>
</dbReference>
<evidence type="ECO:0000313" key="3">
    <source>
        <dbReference type="EMBL" id="CEJ09615.1"/>
    </source>
</evidence>
<dbReference type="Pfam" id="PF00578">
    <property type="entry name" value="AhpC-TSA"/>
    <property type="match status" value="1"/>
</dbReference>
<evidence type="ECO:0000313" key="4">
    <source>
        <dbReference type="Proteomes" id="UP001071230"/>
    </source>
</evidence>
<dbReference type="EMBL" id="LR746496">
    <property type="protein sequence ID" value="CAA7600237.1"/>
    <property type="molecule type" value="Genomic_DNA"/>
</dbReference>
<name>A0A8S0XVD5_9FIRM</name>
<dbReference type="Gene3D" id="3.40.30.10">
    <property type="entry name" value="Glutaredoxin"/>
    <property type="match status" value="1"/>
</dbReference>
<dbReference type="AlphaFoldDB" id="A0A8S0XVD5"/>
<gene>
    <name evidence="2" type="ORF">DEACI_0889</name>
    <name evidence="3" type="ORF">DEACI_4100</name>
</gene>
<feature type="domain" description="Alkyl hydroperoxide reductase subunit C/ Thiol specific antioxidant" evidence="1">
    <location>
        <begin position="8"/>
        <end position="49"/>
    </location>
</feature>
<dbReference type="EC" id="1.11.1.15" evidence="2"/>